<dbReference type="InterPro" id="IPR029063">
    <property type="entry name" value="SAM-dependent_MTases_sf"/>
</dbReference>
<feature type="binding site" evidence="4">
    <location>
        <position position="184"/>
    </location>
    <ligand>
        <name>S-adenosyl-L-methionine</name>
        <dbReference type="ChEBI" id="CHEBI:59789"/>
    </ligand>
</feature>
<sequence>MHKLACPKCHQPLILDGKTYKCQNNHCYDIAKSQYINLLLNPDKSTNNPGDNKESLMCRKNYLNQGYYDVILNEVVNYIKAHRHPQMQILDLGCGEGYYTYRMQQELNDDSIIYGLDISKDGIQMASKYTKDIYWMVGNSKNIPLVDHSLDVITALFTVVKDSEIKRCLKEDGYMIHVTANNKHLIEFKELIYDEVKVKSDQFIRLPFEVSESYDFKKTIHLRNREDTLNLLKMTPHYYHIKKDRRHVLDTLGEFDVTIDIRITVYKMS</sequence>
<dbReference type="GO" id="GO:0046872">
    <property type="term" value="F:metal ion binding"/>
    <property type="evidence" value="ECO:0007669"/>
    <property type="project" value="UniProtKB-KW"/>
</dbReference>
<feature type="domain" description="23S rRNA (guanine(745)-N(1))-methyltransferase N-terminal" evidence="6">
    <location>
        <begin position="5"/>
        <end position="39"/>
    </location>
</feature>
<feature type="binding site" evidence="4">
    <location>
        <position position="68"/>
    </location>
    <ligand>
        <name>S-adenosyl-L-methionine</name>
        <dbReference type="ChEBI" id="CHEBI:59789"/>
    </ligand>
</feature>
<keyword evidence="1 7" id="KW-0489">Methyltransferase</keyword>
<dbReference type="GO" id="GO:0032259">
    <property type="term" value="P:methylation"/>
    <property type="evidence" value="ECO:0007669"/>
    <property type="project" value="UniProtKB-KW"/>
</dbReference>
<evidence type="ECO:0000256" key="3">
    <source>
        <dbReference type="PIRSR" id="PIRSR018249-1"/>
    </source>
</evidence>
<dbReference type="SUPFAM" id="SSF53335">
    <property type="entry name" value="S-adenosyl-L-methionine-dependent methyltransferases"/>
    <property type="match status" value="1"/>
</dbReference>
<keyword evidence="8" id="KW-1185">Reference proteome</keyword>
<feature type="binding site" evidence="3">
    <location>
        <position position="22"/>
    </location>
    <ligand>
        <name>Zn(2+)</name>
        <dbReference type="ChEBI" id="CHEBI:29105"/>
    </ligand>
</feature>
<feature type="binding site" evidence="3">
    <location>
        <position position="26"/>
    </location>
    <ligand>
        <name>Zn(2+)</name>
        <dbReference type="ChEBI" id="CHEBI:29105"/>
    </ligand>
</feature>
<dbReference type="PANTHER" id="PTHR44942">
    <property type="entry name" value="METHYLTRANSF_11 DOMAIN-CONTAINING PROTEIN"/>
    <property type="match status" value="1"/>
</dbReference>
<dbReference type="GO" id="GO:0008168">
    <property type="term" value="F:methyltransferase activity"/>
    <property type="evidence" value="ECO:0007669"/>
    <property type="project" value="UniProtKB-KW"/>
</dbReference>
<name>A0A4R3Z3C3_9FIRM</name>
<dbReference type="AlphaFoldDB" id="A0A4R3Z3C3"/>
<keyword evidence="3" id="KW-0479">Metal-binding</keyword>
<evidence type="ECO:0000256" key="1">
    <source>
        <dbReference type="ARBA" id="ARBA00022603"/>
    </source>
</evidence>
<dbReference type="Gene3D" id="3.40.50.150">
    <property type="entry name" value="Vaccinia Virus protein VP39"/>
    <property type="match status" value="1"/>
</dbReference>
<keyword evidence="3" id="KW-0862">Zinc</keyword>
<feature type="domain" description="Methyltransferase" evidence="5">
    <location>
        <begin position="84"/>
        <end position="197"/>
    </location>
</feature>
<dbReference type="GeneID" id="98915269"/>
<proteinExistence type="predicted"/>
<feature type="binding site" evidence="3">
    <location>
        <position position="6"/>
    </location>
    <ligand>
        <name>Zn(2+)</name>
        <dbReference type="ChEBI" id="CHEBI:29105"/>
    </ligand>
</feature>
<dbReference type="RefSeq" id="WP_066448709.1">
    <property type="nucleotide sequence ID" value="NZ_CAUWFI010000017.1"/>
</dbReference>
<comment type="caution">
    <text evidence="7">The sequence shown here is derived from an EMBL/GenBank/DDBJ whole genome shotgun (WGS) entry which is preliminary data.</text>
</comment>
<evidence type="ECO:0000259" key="5">
    <source>
        <dbReference type="Pfam" id="PF13847"/>
    </source>
</evidence>
<feature type="binding site" evidence="4">
    <location>
        <begin position="96"/>
        <end position="97"/>
    </location>
    <ligand>
        <name>S-adenosyl-L-methionine</name>
        <dbReference type="ChEBI" id="CHEBI:59789"/>
    </ligand>
</feature>
<dbReference type="Proteomes" id="UP000295515">
    <property type="component" value="Unassembled WGS sequence"/>
</dbReference>
<dbReference type="PANTHER" id="PTHR44942:SF4">
    <property type="entry name" value="METHYLTRANSFERASE TYPE 11 DOMAIN-CONTAINING PROTEIN"/>
    <property type="match status" value="1"/>
</dbReference>
<organism evidence="7 8">
    <name type="scientific">Longibaculum muris</name>
    <dbReference type="NCBI Taxonomy" id="1796628"/>
    <lineage>
        <taxon>Bacteria</taxon>
        <taxon>Bacillati</taxon>
        <taxon>Bacillota</taxon>
        <taxon>Erysipelotrichia</taxon>
        <taxon>Erysipelotrichales</taxon>
        <taxon>Coprobacillaceae</taxon>
        <taxon>Longibaculum</taxon>
    </lineage>
</organism>
<keyword evidence="2 7" id="KW-0808">Transferase</keyword>
<reference evidence="7 8" key="1">
    <citation type="submission" date="2019-03" db="EMBL/GenBank/DDBJ databases">
        <title>Genomic Encyclopedia of Type Strains, Phase IV (KMG-IV): sequencing the most valuable type-strain genomes for metagenomic binning, comparative biology and taxonomic classification.</title>
        <authorList>
            <person name="Goeker M."/>
        </authorList>
    </citation>
    <scope>NUCLEOTIDE SEQUENCE [LARGE SCALE GENOMIC DNA]</scope>
    <source>
        <strain evidence="7 8">DSM 29487</strain>
    </source>
</reference>
<dbReference type="PIRSF" id="PIRSF018249">
    <property type="entry name" value="MyrA_prd"/>
    <property type="match status" value="1"/>
</dbReference>
<dbReference type="InterPro" id="IPR016718">
    <property type="entry name" value="rRNA_m1G-MeTrfase_A_prd"/>
</dbReference>
<evidence type="ECO:0000313" key="7">
    <source>
        <dbReference type="EMBL" id="TCV99633.1"/>
    </source>
</evidence>
<dbReference type="InterPro" id="IPR048647">
    <property type="entry name" value="RlmA_N"/>
</dbReference>
<dbReference type="InterPro" id="IPR025714">
    <property type="entry name" value="Methyltranfer_dom"/>
</dbReference>
<evidence type="ECO:0000259" key="6">
    <source>
        <dbReference type="Pfam" id="PF21302"/>
    </source>
</evidence>
<dbReference type="EMBL" id="SMCQ01000008">
    <property type="protein sequence ID" value="TCV99633.1"/>
    <property type="molecule type" value="Genomic_DNA"/>
</dbReference>
<gene>
    <name evidence="7" type="ORF">EDD60_10874</name>
</gene>
<dbReference type="Pfam" id="PF13847">
    <property type="entry name" value="Methyltransf_31"/>
    <property type="match status" value="1"/>
</dbReference>
<accession>A0A4R3Z3C3</accession>
<keyword evidence="4" id="KW-0949">S-adenosyl-L-methionine</keyword>
<feature type="binding site" evidence="3">
    <location>
        <position position="9"/>
    </location>
    <ligand>
        <name>Zn(2+)</name>
        <dbReference type="ChEBI" id="CHEBI:29105"/>
    </ligand>
</feature>
<dbReference type="InterPro" id="IPR051052">
    <property type="entry name" value="Diverse_substrate_MTase"/>
</dbReference>
<evidence type="ECO:0000313" key="8">
    <source>
        <dbReference type="Proteomes" id="UP000295515"/>
    </source>
</evidence>
<dbReference type="Pfam" id="PF21302">
    <property type="entry name" value="Zn_ribbon_RlmA"/>
    <property type="match status" value="1"/>
</dbReference>
<evidence type="ECO:0000256" key="2">
    <source>
        <dbReference type="ARBA" id="ARBA00022679"/>
    </source>
</evidence>
<dbReference type="CDD" id="cd02440">
    <property type="entry name" value="AdoMet_MTases"/>
    <property type="match status" value="1"/>
</dbReference>
<protein>
    <submittedName>
        <fullName evidence="7">23S rRNA (Guanine745-N1)-methyltransferase</fullName>
    </submittedName>
</protein>
<evidence type="ECO:0000256" key="4">
    <source>
        <dbReference type="PIRSR" id="PIRSR018249-2"/>
    </source>
</evidence>